<dbReference type="SUPFAM" id="SSF141571">
    <property type="entry name" value="Pentapeptide repeat-like"/>
    <property type="match status" value="1"/>
</dbReference>
<organism evidence="2 3">
    <name type="scientific">Pseudoalteromonas luteoviolacea CPMOR-1</name>
    <dbReference type="NCBI Taxonomy" id="1365248"/>
    <lineage>
        <taxon>Bacteria</taxon>
        <taxon>Pseudomonadati</taxon>
        <taxon>Pseudomonadota</taxon>
        <taxon>Gammaproteobacteria</taxon>
        <taxon>Alteromonadales</taxon>
        <taxon>Pseudoalteromonadaceae</taxon>
        <taxon>Pseudoalteromonas</taxon>
    </lineage>
</organism>
<feature type="coiled-coil region" evidence="1">
    <location>
        <begin position="414"/>
        <end position="463"/>
    </location>
</feature>
<dbReference type="PATRIC" id="fig|1365248.3.peg.1385"/>
<proteinExistence type="predicted"/>
<evidence type="ECO:0000313" key="3">
    <source>
        <dbReference type="Proteomes" id="UP000076486"/>
    </source>
</evidence>
<reference evidence="2 3" key="1">
    <citation type="submission" date="2013-07" db="EMBL/GenBank/DDBJ databases">
        <title>Comparative Genomic and Metabolomic Analysis of Twelve Strains of Pseudoalteromonas luteoviolacea.</title>
        <authorList>
            <person name="Vynne N.G."/>
            <person name="Mansson M."/>
            <person name="Gram L."/>
        </authorList>
    </citation>
    <scope>NUCLEOTIDE SEQUENCE [LARGE SCALE GENOMIC DNA]</scope>
    <source>
        <strain evidence="2 3">CPMOR-1</strain>
    </source>
</reference>
<dbReference type="Proteomes" id="UP000076486">
    <property type="component" value="Unassembled WGS sequence"/>
</dbReference>
<dbReference type="Gene3D" id="2.160.20.80">
    <property type="entry name" value="E3 ubiquitin-protein ligase SopA"/>
    <property type="match status" value="2"/>
</dbReference>
<dbReference type="EMBL" id="AUYC01000018">
    <property type="protein sequence ID" value="KZN65194.1"/>
    <property type="molecule type" value="Genomic_DNA"/>
</dbReference>
<sequence>MIIDKNTNKKEILNYFDEMSGKTVKDLKLQSIMLEDKSHSDESECFYTFKNIKFDNIKIEDCILKNIKFQNCQFSNSSFVITSFYKCQFVDCELENCSFDETHYFYCSFVKHRWIKSTIERGLISSGTIENTDVVACVYRDSIFMDVLECSNWLIQSSELKECAFHDCDLSKFFINRTQIEESHFSNCVFTASSLKDISWETLQNNKLSLCDFVDAEFSNSTEPTPALTEWNNFHSTNRVSFYLDIINKVLKSTEWEYGNYEKIEVCITRLNSINSSLDFETKERVKDWFKTLANSAQEKGDYTELGTIFKDYTTFITSTGHDGLKQLPLQSLSESKHAEILKRWEYPASLNIKLTSGGLSLNGASGLLKSLDELESLLPFNVRKSELDYIKRGSIWVKMYGDFRQLLLKGKFLDLEKTEAEVTEKKLENIVKRQAIKTTAENRALQKELQKQELIKITLENKLLSEELESKKLDKVKKELEILSLLEDISADFDALSYLSSPEYDSALKVAQEITNKYPIEKIHIEAELPAEAKSIVKVSD</sequence>
<evidence type="ECO:0000313" key="2">
    <source>
        <dbReference type="EMBL" id="KZN65194.1"/>
    </source>
</evidence>
<name>A0A162CBH7_9GAMM</name>
<keyword evidence="1" id="KW-0175">Coiled coil</keyword>
<dbReference type="RefSeq" id="WP_063367227.1">
    <property type="nucleotide sequence ID" value="NZ_AUYC01000018.1"/>
</dbReference>
<comment type="caution">
    <text evidence="2">The sequence shown here is derived from an EMBL/GenBank/DDBJ whole genome shotgun (WGS) entry which is preliminary data.</text>
</comment>
<gene>
    <name evidence="2" type="ORF">N473_01080</name>
</gene>
<evidence type="ECO:0008006" key="4">
    <source>
        <dbReference type="Google" id="ProtNLM"/>
    </source>
</evidence>
<evidence type="ECO:0000256" key="1">
    <source>
        <dbReference type="SAM" id="Coils"/>
    </source>
</evidence>
<dbReference type="AlphaFoldDB" id="A0A162CBH7"/>
<accession>A0A162CBH7</accession>
<protein>
    <recommendedName>
        <fullName evidence="4">Pentapeptide repeat protein</fullName>
    </recommendedName>
</protein>